<protein>
    <recommendedName>
        <fullName evidence="8">Kinesin motor domain-containing protein</fullName>
    </recommendedName>
</protein>
<accession>A0ABD3QGU8</accession>
<feature type="coiled-coil region" evidence="6">
    <location>
        <begin position="1158"/>
        <end position="1308"/>
    </location>
</feature>
<keyword evidence="3 6" id="KW-0175">Coiled coil</keyword>
<feature type="compositionally biased region" description="Basic and acidic residues" evidence="7">
    <location>
        <begin position="2295"/>
        <end position="2313"/>
    </location>
</feature>
<dbReference type="SMART" id="SM00129">
    <property type="entry name" value="KISc"/>
    <property type="match status" value="1"/>
</dbReference>
<dbReference type="InterPro" id="IPR027417">
    <property type="entry name" value="P-loop_NTPase"/>
</dbReference>
<evidence type="ECO:0000256" key="7">
    <source>
        <dbReference type="SAM" id="MobiDB-lite"/>
    </source>
</evidence>
<evidence type="ECO:0000256" key="3">
    <source>
        <dbReference type="ARBA" id="ARBA00023054"/>
    </source>
</evidence>
<keyword evidence="4 5" id="KW-0505">Motor protein</keyword>
<dbReference type="EMBL" id="JALLPJ020000180">
    <property type="protein sequence ID" value="KAL3799629.1"/>
    <property type="molecule type" value="Genomic_DNA"/>
</dbReference>
<dbReference type="PANTHER" id="PTHR47968">
    <property type="entry name" value="CENTROMERE PROTEIN E"/>
    <property type="match status" value="1"/>
</dbReference>
<feature type="region of interest" description="Disordered" evidence="7">
    <location>
        <begin position="2025"/>
        <end position="2058"/>
    </location>
</feature>
<dbReference type="GO" id="GO:0005524">
    <property type="term" value="F:ATP binding"/>
    <property type="evidence" value="ECO:0007669"/>
    <property type="project" value="UniProtKB-UniRule"/>
</dbReference>
<feature type="binding site" evidence="5">
    <location>
        <begin position="109"/>
        <end position="116"/>
    </location>
    <ligand>
        <name>ATP</name>
        <dbReference type="ChEBI" id="CHEBI:30616"/>
    </ligand>
</feature>
<evidence type="ECO:0000313" key="10">
    <source>
        <dbReference type="Proteomes" id="UP001530400"/>
    </source>
</evidence>
<dbReference type="PROSITE" id="PS50067">
    <property type="entry name" value="KINESIN_MOTOR_2"/>
    <property type="match status" value="1"/>
</dbReference>
<dbReference type="Proteomes" id="UP001530400">
    <property type="component" value="Unassembled WGS sequence"/>
</dbReference>
<feature type="coiled-coil region" evidence="6">
    <location>
        <begin position="1049"/>
        <end position="1125"/>
    </location>
</feature>
<evidence type="ECO:0000256" key="5">
    <source>
        <dbReference type="PROSITE-ProRule" id="PRU00283"/>
    </source>
</evidence>
<feature type="coiled-coil region" evidence="6">
    <location>
        <begin position="2124"/>
        <end position="2246"/>
    </location>
</feature>
<proteinExistence type="inferred from homology"/>
<evidence type="ECO:0000256" key="6">
    <source>
        <dbReference type="SAM" id="Coils"/>
    </source>
</evidence>
<dbReference type="PRINTS" id="PR00380">
    <property type="entry name" value="KINESINHEAVY"/>
</dbReference>
<dbReference type="SUPFAM" id="SSF52540">
    <property type="entry name" value="P-loop containing nucleoside triphosphate hydrolases"/>
    <property type="match status" value="1"/>
</dbReference>
<name>A0ABD3QGU8_9STRA</name>
<dbReference type="Pfam" id="PF00225">
    <property type="entry name" value="Kinesin"/>
    <property type="match status" value="1"/>
</dbReference>
<dbReference type="InterPro" id="IPR001752">
    <property type="entry name" value="Kinesin_motor_dom"/>
</dbReference>
<evidence type="ECO:0000259" key="8">
    <source>
        <dbReference type="PROSITE" id="PS50067"/>
    </source>
</evidence>
<dbReference type="PANTHER" id="PTHR47968:SF75">
    <property type="entry name" value="CENTROMERE-ASSOCIATED PROTEIN E"/>
    <property type="match status" value="1"/>
</dbReference>
<dbReference type="InterPro" id="IPR036961">
    <property type="entry name" value="Kinesin_motor_dom_sf"/>
</dbReference>
<keyword evidence="2 5" id="KW-0067">ATP-binding</keyword>
<reference evidence="9 10" key="1">
    <citation type="submission" date="2024-10" db="EMBL/GenBank/DDBJ databases">
        <title>Updated reference genomes for cyclostephanoid diatoms.</title>
        <authorList>
            <person name="Roberts W.R."/>
            <person name="Alverson A.J."/>
        </authorList>
    </citation>
    <scope>NUCLEOTIDE SEQUENCE [LARGE SCALE GENOMIC DNA]</scope>
    <source>
        <strain evidence="9 10">AJA010-31</strain>
    </source>
</reference>
<dbReference type="Gene3D" id="1.10.287.1490">
    <property type="match status" value="3"/>
</dbReference>
<dbReference type="PROSITE" id="PS00411">
    <property type="entry name" value="KINESIN_MOTOR_1"/>
    <property type="match status" value="1"/>
</dbReference>
<sequence length="2376" mass="263634">MSSAGEVASGAEEGIMVAIRMRPLNSKEKGPDPSSKSRRVWKVLQKHSSITQCTAEGKPLPERIIGRSFFSYDKTFGESSTTRQVYDEVAKGIVGSVTNGLNGTIFAYGQTSSGKTFTMQGSGSLDSISHLNIDGGIVHMAACDIFQHIEASTDRVFLVRVSFIEIYNEEVRDLLVSGGDDNTLSVREDPRRGVFVNSNETIVTGLDSLLSVLFAGEKNRSVASTGMNERSSRSHTIFRITVESRLKSVEKNDTENEDSDEEMEDGDGNEPSNGNGAVRVSTLNLVDLAGSESVRHTGATGDRQKEGGKINQSLLTLSRVIGSLGQNATHINFRDSKLTRILQPSLSGNARMAVICCATPSELYLEETRSTLQFASRAKLVKTRAQVNEVLDDRSLIKKLQRELKEARDAGNGAMDTEKMKALEEKAVTEAEAKRKAEHDLKRMKDLILKGGVLPVNISYDGAGKSSLFKSLFIYNDAEQTIKTGSKSFLLKEEKGKGKRRYSDGVIKCPSPIRDVTNNSERATFNSPKGDSITKMQAKTEIKPKKPKSSSQISISALTEENDIDLLRKALAAKSSQAHDLKSKLSCSLDQTQAFEQKLLNERGEKEMLRLAKQDLEYQVTALASDKEFVMTEQGIISGEKNDEISSYLSKIEHMLIERKEQAHSVNELNALVESLQNQIESMKKDHAFEVEMLDRQRTNELAEVQSEVLALRNQMETSETEHYSTVQALKEVHEAEIKTLQDEHDRVVNEIKSEVDSLRSEIVHLKSSHDTDVAQLKAQHQSELEEARLEVGASNDQAELLQNQLLAQIEELNGAHSAAMAQSKSETDDVQSKLLSQEETCQSQATKILELESSVQELQALLDQTKREKEAAEENLAAVTSDKEDSESKCAEQVEVINQLESSVEELKQSLLVGGSNVEALHSQIADLTGQNSALESDKASLQRELDEKTETLEQATAKLQDATEATAVLEELVEELKGSLKGYEAKVQETENCLTSVTAEINTAKSENAALKEEIEILLSAKESSDEHLERLNKAIAENDFSNTKQLAELSASLQQSQDELSASTQEAESLRSELSGKEKAINELEEKLTVVNNQCKAISVSKEILQAQADALTEEISTLKASKSESQQSFTTQLEMAKIEVLTLSETNAALSSTKDNLETQLAKVIADKDSLSSAAQDLSEKVTEIEQQLATVTSERDNALAALESSLQTCSDEMTSKINYLEGQITELRNERDNLKSSNIALEDSVGKLKERLEDLEGENATSLATICELQSEKEIMNEKIAELESANEKYNESIASLELLKADHISTIDAKNQEISTLQIDQEASRASASELQDRVKQLSDASDELKAEVAMLEAAAKDANERINSIDNDREEALKKLADEVSQKETLIETLNSQISNLNSERNEFESQLKARTSELASLQKELSTKESTITTLAAERDAADARTTELLEGDGESMAIIQSLQSEKAALVAKVEETIARLDNEKEDAQSTISGLASSNAKLQSSIKTLTDELSTAKSEIEELIAIAEKSEADYKSLLSEKEECLNELEDAIEQLNEAETRHAEEMTRLRQGGTESSSPESAEEIALLKKEVDELKILLASANDSVDEARDAALKSDEELEAKEVQLEQALRDVAEAQEKVRQLQSAAGIDRANTESEEELLNEMEILLSEKADAESRLEAELSKRKEIEDEIQRAADEEKHALMVEAEEKMVMLRDEISQLRSDLSRVESELYTTKDETEDLRDQNQRAESKVRDTEQKYAAISKELGQERDAKASLQQQLNQLHEESTAFKSQVFAAKAAMEAEAQSNLELVENKLSEALSEMANSEREIKHLNEIIEDLSNDIEEYKHQLSSMKEMACTENDIETSKLREELAKAKVELSTLKSDYSSAKNEVAAAKEKIAQVKAREHEKCLALAQKAKDSIESLQAQLKEAEDKAKKCGGSVEELTSLKNQVEDLTNTIKVKDVRIKKLDSSKMTREQMEKIRQMKVLESYILFVFATIERSQYKEEAEQYKQRVEELEREMASSGDSKPRRKGLRERAADEDSGDTARLQNELRQCNEKLRKYVNHSERLEKERKRAMSVISSSNLDDIVGSNLEELVSSLCERLTAIEEECDALAGSEDKAARYLSELDSLREKYSELETQLKFYKDTNDELSNSHADCKSSLNRAQENIATLTKEIRTLQDSNVSTKGTMAELESEQRRQMQWLEKENLQLGGELKQVKKELIETKTMLNSVQKTSFGNDEATEDLFGLTNFMDAGPAMAESSSSKRKPLGSISKSQSSAVKTTAEKKRFLPAQESRDKENTTELSRSPFPSSAKKQRKLNPFSSVKKAGKKLTQALADDSSPKHLRLGEADENTAELTSDCKQS</sequence>
<evidence type="ECO:0000256" key="4">
    <source>
        <dbReference type="ARBA" id="ARBA00023175"/>
    </source>
</evidence>
<feature type="coiled-coil region" evidence="6">
    <location>
        <begin position="849"/>
        <end position="1023"/>
    </location>
</feature>
<feature type="region of interest" description="Disordered" evidence="7">
    <location>
        <begin position="1740"/>
        <end position="1762"/>
    </location>
</feature>
<feature type="coiled-coil region" evidence="6">
    <location>
        <begin position="390"/>
        <end position="440"/>
    </location>
</feature>
<feature type="region of interest" description="Disordered" evidence="7">
    <location>
        <begin position="2269"/>
        <end position="2376"/>
    </location>
</feature>
<feature type="domain" description="Kinesin motor" evidence="8">
    <location>
        <begin position="14"/>
        <end position="381"/>
    </location>
</feature>
<feature type="coiled-coil region" evidence="6">
    <location>
        <begin position="659"/>
        <end position="816"/>
    </location>
</feature>
<feature type="compositionally biased region" description="Basic and acidic residues" evidence="7">
    <location>
        <begin position="2352"/>
        <end position="2361"/>
    </location>
</feature>
<evidence type="ECO:0000256" key="1">
    <source>
        <dbReference type="ARBA" id="ARBA00022741"/>
    </source>
</evidence>
<organism evidence="9 10">
    <name type="scientific">Cyclotella atomus</name>
    <dbReference type="NCBI Taxonomy" id="382360"/>
    <lineage>
        <taxon>Eukaryota</taxon>
        <taxon>Sar</taxon>
        <taxon>Stramenopiles</taxon>
        <taxon>Ochrophyta</taxon>
        <taxon>Bacillariophyta</taxon>
        <taxon>Coscinodiscophyceae</taxon>
        <taxon>Thalassiosirophycidae</taxon>
        <taxon>Stephanodiscales</taxon>
        <taxon>Stephanodiscaceae</taxon>
        <taxon>Cyclotella</taxon>
    </lineage>
</organism>
<dbReference type="InterPro" id="IPR027640">
    <property type="entry name" value="Kinesin-like_fam"/>
</dbReference>
<evidence type="ECO:0000313" key="9">
    <source>
        <dbReference type="EMBL" id="KAL3799629.1"/>
    </source>
</evidence>
<comment type="caution">
    <text evidence="9">The sequence shown here is derived from an EMBL/GenBank/DDBJ whole genome shotgun (WGS) entry which is preliminary data.</text>
</comment>
<keyword evidence="1 5" id="KW-0547">Nucleotide-binding</keyword>
<gene>
    <name evidence="9" type="ORF">ACHAWO_008945</name>
</gene>
<keyword evidence="10" id="KW-1185">Reference proteome</keyword>
<comment type="similarity">
    <text evidence="5">Belongs to the TRAFAC class myosin-kinesin ATPase superfamily. Kinesin family.</text>
</comment>
<dbReference type="GO" id="GO:0003774">
    <property type="term" value="F:cytoskeletal motor activity"/>
    <property type="evidence" value="ECO:0007669"/>
    <property type="project" value="UniProtKB-UniRule"/>
</dbReference>
<feature type="compositionally biased region" description="Polar residues" evidence="7">
    <location>
        <begin position="2284"/>
        <end position="2293"/>
    </location>
</feature>
<feature type="region of interest" description="Disordered" evidence="7">
    <location>
        <begin position="248"/>
        <end position="277"/>
    </location>
</feature>
<dbReference type="InterPro" id="IPR019821">
    <property type="entry name" value="Kinesin_motor_CS"/>
</dbReference>
<feature type="region of interest" description="Disordered" evidence="7">
    <location>
        <begin position="818"/>
        <end position="837"/>
    </location>
</feature>
<feature type="compositionally biased region" description="Acidic residues" evidence="7">
    <location>
        <begin position="255"/>
        <end position="268"/>
    </location>
</feature>
<feature type="compositionally biased region" description="Polar residues" evidence="7">
    <location>
        <begin position="2367"/>
        <end position="2376"/>
    </location>
</feature>
<evidence type="ECO:0000256" key="2">
    <source>
        <dbReference type="ARBA" id="ARBA00022840"/>
    </source>
</evidence>
<dbReference type="Gene3D" id="3.40.850.10">
    <property type="entry name" value="Kinesin motor domain"/>
    <property type="match status" value="1"/>
</dbReference>